<sequence>MGSCMQNHERRRARNMEHWDIQCVASDEMALETTNLISCTMEDNPQCVMWAATKSKKTHCIKNHNGGETFSKSFNKMASTSYRRIHEKHWSKRHPFVSLEILPNTKKNAGGERKLWRMALSFWIVVEKNPFGSHGKRRNLTKVAPISTRGREAWDPITDASSSLSTYTTCARLRLNLVEREGGWSVVLRELGSFVLSPLGHYVDSGDGGCDESNCCAWMHAVERGP</sequence>
<keyword evidence="2" id="KW-1185">Reference proteome</keyword>
<dbReference type="EMBL" id="JAYMYQ010000003">
    <property type="protein sequence ID" value="KAK7344762.1"/>
    <property type="molecule type" value="Genomic_DNA"/>
</dbReference>
<protein>
    <submittedName>
        <fullName evidence="1">Uncharacterized protein</fullName>
    </submittedName>
</protein>
<reference evidence="1 2" key="1">
    <citation type="submission" date="2024-01" db="EMBL/GenBank/DDBJ databases">
        <title>The genomes of 5 underutilized Papilionoideae crops provide insights into root nodulation and disease resistanc.</title>
        <authorList>
            <person name="Jiang F."/>
        </authorList>
    </citation>
    <scope>NUCLEOTIDE SEQUENCE [LARGE SCALE GENOMIC DNA]</scope>
    <source>
        <strain evidence="1">LVBAO_FW01</strain>
        <tissue evidence="1">Leaves</tissue>
    </source>
</reference>
<comment type="caution">
    <text evidence="1">The sequence shown here is derived from an EMBL/GenBank/DDBJ whole genome shotgun (WGS) entry which is preliminary data.</text>
</comment>
<dbReference type="Proteomes" id="UP001367508">
    <property type="component" value="Unassembled WGS sequence"/>
</dbReference>
<proteinExistence type="predicted"/>
<evidence type="ECO:0000313" key="1">
    <source>
        <dbReference type="EMBL" id="KAK7344762.1"/>
    </source>
</evidence>
<dbReference type="AlphaFoldDB" id="A0AAN9QR42"/>
<organism evidence="1 2">
    <name type="scientific">Canavalia gladiata</name>
    <name type="common">Sword bean</name>
    <name type="synonym">Dolichos gladiatus</name>
    <dbReference type="NCBI Taxonomy" id="3824"/>
    <lineage>
        <taxon>Eukaryota</taxon>
        <taxon>Viridiplantae</taxon>
        <taxon>Streptophyta</taxon>
        <taxon>Embryophyta</taxon>
        <taxon>Tracheophyta</taxon>
        <taxon>Spermatophyta</taxon>
        <taxon>Magnoliopsida</taxon>
        <taxon>eudicotyledons</taxon>
        <taxon>Gunneridae</taxon>
        <taxon>Pentapetalae</taxon>
        <taxon>rosids</taxon>
        <taxon>fabids</taxon>
        <taxon>Fabales</taxon>
        <taxon>Fabaceae</taxon>
        <taxon>Papilionoideae</taxon>
        <taxon>50 kb inversion clade</taxon>
        <taxon>NPAAA clade</taxon>
        <taxon>indigoferoid/millettioid clade</taxon>
        <taxon>Phaseoleae</taxon>
        <taxon>Canavalia</taxon>
    </lineage>
</organism>
<gene>
    <name evidence="1" type="ORF">VNO77_14784</name>
</gene>
<evidence type="ECO:0000313" key="2">
    <source>
        <dbReference type="Proteomes" id="UP001367508"/>
    </source>
</evidence>
<accession>A0AAN9QR42</accession>
<name>A0AAN9QR42_CANGL</name>